<keyword evidence="5 7" id="KW-1133">Transmembrane helix</keyword>
<evidence type="ECO:0000256" key="6">
    <source>
        <dbReference type="ARBA" id="ARBA00023136"/>
    </source>
</evidence>
<dbReference type="InterPro" id="IPR050366">
    <property type="entry name" value="BP-dependent_transpt_permease"/>
</dbReference>
<evidence type="ECO:0000313" key="9">
    <source>
        <dbReference type="EMBL" id="CAB4663545.1"/>
    </source>
</evidence>
<dbReference type="SUPFAM" id="SSF161098">
    <property type="entry name" value="MetI-like"/>
    <property type="match status" value="1"/>
</dbReference>
<evidence type="ECO:0000256" key="2">
    <source>
        <dbReference type="ARBA" id="ARBA00022448"/>
    </source>
</evidence>
<dbReference type="PANTHER" id="PTHR43386:SF1">
    <property type="entry name" value="D,D-DIPEPTIDE TRANSPORT SYSTEM PERMEASE PROTEIN DDPC-RELATED"/>
    <property type="match status" value="1"/>
</dbReference>
<evidence type="ECO:0000256" key="7">
    <source>
        <dbReference type="SAM" id="Phobius"/>
    </source>
</evidence>
<comment type="subcellular location">
    <subcellularLocation>
        <location evidence="1">Cell membrane</location>
        <topology evidence="1">Multi-pass membrane protein</topology>
    </subcellularLocation>
</comment>
<evidence type="ECO:0000256" key="1">
    <source>
        <dbReference type="ARBA" id="ARBA00004651"/>
    </source>
</evidence>
<dbReference type="AlphaFoldDB" id="A0A6J6LSW3"/>
<proteinExistence type="predicted"/>
<keyword evidence="4 7" id="KW-0812">Transmembrane</keyword>
<dbReference type="EMBL" id="CAEZWW010000013">
    <property type="protein sequence ID" value="CAB4663545.1"/>
    <property type="molecule type" value="Genomic_DNA"/>
</dbReference>
<dbReference type="PROSITE" id="PS50928">
    <property type="entry name" value="ABC_TM1"/>
    <property type="match status" value="1"/>
</dbReference>
<feature type="transmembrane region" description="Helical" evidence="7">
    <location>
        <begin position="98"/>
        <end position="123"/>
    </location>
</feature>
<evidence type="ECO:0000259" key="8">
    <source>
        <dbReference type="PROSITE" id="PS50928"/>
    </source>
</evidence>
<keyword evidence="6 7" id="KW-0472">Membrane</keyword>
<sequence length="296" mass="31419">MSIEPPSGVNRDRLETKIPSGRKFYFLRLLTIPERIAFAFLVILVLVVTLVPMFLPYTAEQQNFDDGLLLPPGSANHILGTDQLARDLLSRLLLGARVSLSIALGSVAIGLVVGAIIGITAGYRGGWMNTTLMRVMDSLQAFPTMVLALVIAAGLGPSYQSTVIAISVVMVPGFARVSRTLTLRERDKDYVLASRVAGAKGLRIATTQVMPNIWAPLAAQAAVAFAHAIPGEAALSFLGLGVQPPTPSWGNMMADGYAYISLSPWPIIAPAVALALTVASVSVFADGLQRISGEEH</sequence>
<dbReference type="GO" id="GO:0055085">
    <property type="term" value="P:transmembrane transport"/>
    <property type="evidence" value="ECO:0007669"/>
    <property type="project" value="InterPro"/>
</dbReference>
<gene>
    <name evidence="9" type="ORF">UFOPK2310_00218</name>
</gene>
<dbReference type="PANTHER" id="PTHR43386">
    <property type="entry name" value="OLIGOPEPTIDE TRANSPORT SYSTEM PERMEASE PROTEIN APPC"/>
    <property type="match status" value="1"/>
</dbReference>
<feature type="domain" description="ABC transmembrane type-1" evidence="8">
    <location>
        <begin position="96"/>
        <end position="285"/>
    </location>
</feature>
<protein>
    <submittedName>
        <fullName evidence="9">Unannotated protein</fullName>
    </submittedName>
</protein>
<organism evidence="9">
    <name type="scientific">freshwater metagenome</name>
    <dbReference type="NCBI Taxonomy" id="449393"/>
    <lineage>
        <taxon>unclassified sequences</taxon>
        <taxon>metagenomes</taxon>
        <taxon>ecological metagenomes</taxon>
    </lineage>
</organism>
<dbReference type="Pfam" id="PF00528">
    <property type="entry name" value="BPD_transp_1"/>
    <property type="match status" value="1"/>
</dbReference>
<evidence type="ECO:0000256" key="3">
    <source>
        <dbReference type="ARBA" id="ARBA00022475"/>
    </source>
</evidence>
<name>A0A6J6LSW3_9ZZZZ</name>
<accession>A0A6J6LSW3</accession>
<dbReference type="InterPro" id="IPR000515">
    <property type="entry name" value="MetI-like"/>
</dbReference>
<reference evidence="9" key="1">
    <citation type="submission" date="2020-05" db="EMBL/GenBank/DDBJ databases">
        <authorList>
            <person name="Chiriac C."/>
            <person name="Salcher M."/>
            <person name="Ghai R."/>
            <person name="Kavagutti S V."/>
        </authorList>
    </citation>
    <scope>NUCLEOTIDE SEQUENCE</scope>
</reference>
<dbReference type="Gene3D" id="1.10.3720.10">
    <property type="entry name" value="MetI-like"/>
    <property type="match status" value="1"/>
</dbReference>
<dbReference type="InterPro" id="IPR035906">
    <property type="entry name" value="MetI-like_sf"/>
</dbReference>
<keyword evidence="3" id="KW-1003">Cell membrane</keyword>
<dbReference type="GO" id="GO:0005886">
    <property type="term" value="C:plasma membrane"/>
    <property type="evidence" value="ECO:0007669"/>
    <property type="project" value="UniProtKB-SubCell"/>
</dbReference>
<keyword evidence="2" id="KW-0813">Transport</keyword>
<evidence type="ECO:0000256" key="5">
    <source>
        <dbReference type="ARBA" id="ARBA00022989"/>
    </source>
</evidence>
<evidence type="ECO:0000256" key="4">
    <source>
        <dbReference type="ARBA" id="ARBA00022692"/>
    </source>
</evidence>
<dbReference type="CDD" id="cd06261">
    <property type="entry name" value="TM_PBP2"/>
    <property type="match status" value="1"/>
</dbReference>
<feature type="transmembrane region" description="Helical" evidence="7">
    <location>
        <begin position="36"/>
        <end position="55"/>
    </location>
</feature>
<feature type="transmembrane region" description="Helical" evidence="7">
    <location>
        <begin position="262"/>
        <end position="285"/>
    </location>
</feature>